<dbReference type="CDD" id="cd01009">
    <property type="entry name" value="PBP2_YfhD_N"/>
    <property type="match status" value="1"/>
</dbReference>
<keyword evidence="11" id="KW-1185">Reference proteome</keyword>
<evidence type="ECO:0000313" key="11">
    <source>
        <dbReference type="Proteomes" id="UP000199233"/>
    </source>
</evidence>
<dbReference type="GO" id="GO:0008933">
    <property type="term" value="F:peptidoglycan lytic transglycosylase activity"/>
    <property type="evidence" value="ECO:0007669"/>
    <property type="project" value="UniProtKB-UniRule"/>
</dbReference>
<dbReference type="PANTHER" id="PTHR35936">
    <property type="entry name" value="MEMBRANE-BOUND LYTIC MUREIN TRANSGLYCOSYLASE F"/>
    <property type="match status" value="1"/>
</dbReference>
<organism evidence="10 11">
    <name type="scientific">Solimonas aquatica</name>
    <dbReference type="NCBI Taxonomy" id="489703"/>
    <lineage>
        <taxon>Bacteria</taxon>
        <taxon>Pseudomonadati</taxon>
        <taxon>Pseudomonadota</taxon>
        <taxon>Gammaproteobacteria</taxon>
        <taxon>Nevskiales</taxon>
        <taxon>Nevskiaceae</taxon>
        <taxon>Solimonas</taxon>
    </lineage>
</organism>
<reference evidence="10 11" key="1">
    <citation type="submission" date="2016-10" db="EMBL/GenBank/DDBJ databases">
        <authorList>
            <person name="de Groot N.N."/>
        </authorList>
    </citation>
    <scope>NUCLEOTIDE SEQUENCE [LARGE SCALE GENOMIC DNA]</scope>
    <source>
        <strain evidence="10 11">DSM 25927</strain>
    </source>
</reference>
<feature type="domain" description="Solute-binding protein family 3/N-terminal" evidence="9">
    <location>
        <begin position="51"/>
        <end position="275"/>
    </location>
</feature>
<keyword evidence="6 7" id="KW-0961">Cell wall biogenesis/degradation</keyword>
<dbReference type="EMBL" id="FOFS01000015">
    <property type="protein sequence ID" value="SER08272.1"/>
    <property type="molecule type" value="Genomic_DNA"/>
</dbReference>
<dbReference type="HAMAP" id="MF_02016">
    <property type="entry name" value="MltF"/>
    <property type="match status" value="1"/>
</dbReference>
<dbReference type="STRING" id="489703.SAMN04488038_11584"/>
<dbReference type="InterPro" id="IPR023703">
    <property type="entry name" value="MltF"/>
</dbReference>
<evidence type="ECO:0000256" key="2">
    <source>
        <dbReference type="ARBA" id="ARBA00022729"/>
    </source>
</evidence>
<dbReference type="InterPro" id="IPR023346">
    <property type="entry name" value="Lysozyme-like_dom_sf"/>
</dbReference>
<keyword evidence="2 7" id="KW-0732">Signal</keyword>
<dbReference type="SUPFAM" id="SSF53850">
    <property type="entry name" value="Periplasmic binding protein-like II"/>
    <property type="match status" value="1"/>
</dbReference>
<name>A0A1H9L9Y2_9GAMM</name>
<keyword evidence="3 7" id="KW-0472">Membrane</keyword>
<evidence type="ECO:0000313" key="10">
    <source>
        <dbReference type="EMBL" id="SER08272.1"/>
    </source>
</evidence>
<dbReference type="Gene3D" id="3.40.190.10">
    <property type="entry name" value="Periplasmic binding protein-like II"/>
    <property type="match status" value="2"/>
</dbReference>
<evidence type="ECO:0000256" key="6">
    <source>
        <dbReference type="ARBA" id="ARBA00023316"/>
    </source>
</evidence>
<evidence type="ECO:0000256" key="7">
    <source>
        <dbReference type="HAMAP-Rule" id="MF_02016"/>
    </source>
</evidence>
<sequence>MNHNAAPTSSRNSAARLLRSGALLLTALVLGMIGTCSPRSSGVDEIRKTGLLRVATINSPTVYYIGPGGEAVGLEYDLVKALADRLGVRVQLDVAATPGEALEMVRSGRDHMAAASVLVTPERQRQLRFSKSLLQVVPQLVYRNGSDAPKNLGELRGTLRIPRQSALQEYLQQLKTQQYPQLRWETSDEDSGEELLFQVAEGKLDYTIVNSDLLAINLRYYPKLRAGIDIAAPQDIAWAFPDGGDDSLLREADRMLEELGGAELARIKDRYLGHIEQVDTYGAQTLATHAETRLPQYRTGFEKAAAKYGLDWRLLAAIAYQESHWDTSAVSPTGVRGIMQLTNSTAELMKLENREDPQQSIMGGARFFRLMLNQLPPSVTEPDRSWMALAAYNMGIGHLLDARDLARKRGGDANRWLDVRNALPLLSKEQWYSKTRHGYARSLQTITYVGNVRTYYDMLVWLTGDRSTPQPQEDADADTGSAAPAVSDKPVNPLNINSPVL</sequence>
<dbReference type="EC" id="4.2.2.n1" evidence="7"/>
<feature type="region of interest" description="LT domain" evidence="7">
    <location>
        <begin position="276"/>
        <end position="501"/>
    </location>
</feature>
<comment type="catalytic activity">
    <reaction evidence="7">
        <text>Exolytic cleavage of the (1-&gt;4)-beta-glycosidic linkage between N-acetylmuramic acid (MurNAc) and N-acetylglucosamine (GlcNAc) residues in peptidoglycan, from either the reducing or the non-reducing ends of the peptidoglycan chains, with concomitant formation of a 1,6-anhydrobond in the MurNAc residue.</text>
        <dbReference type="EC" id="4.2.2.n1"/>
    </reaction>
</comment>
<dbReference type="AlphaFoldDB" id="A0A1H9L9Y2"/>
<comment type="similarity">
    <text evidence="1">Belongs to the bacterial solute-binding protein 3 family.</text>
</comment>
<keyword evidence="4 7" id="KW-0998">Cell outer membrane</keyword>
<comment type="caution">
    <text evidence="7">Lacks conserved residue(s) required for the propagation of feature annotation.</text>
</comment>
<feature type="region of interest" description="Disordered" evidence="8">
    <location>
        <begin position="467"/>
        <end position="501"/>
    </location>
</feature>
<dbReference type="Pfam" id="PF01464">
    <property type="entry name" value="SLT"/>
    <property type="match status" value="1"/>
</dbReference>
<evidence type="ECO:0000256" key="3">
    <source>
        <dbReference type="ARBA" id="ARBA00023136"/>
    </source>
</evidence>
<dbReference type="Proteomes" id="UP000199233">
    <property type="component" value="Unassembled WGS sequence"/>
</dbReference>
<dbReference type="SMART" id="SM00062">
    <property type="entry name" value="PBPb"/>
    <property type="match status" value="1"/>
</dbReference>
<protein>
    <recommendedName>
        <fullName evidence="7">Membrane-bound lytic murein transglycosylase F</fullName>
        <ecNumber evidence="7">4.2.2.n1</ecNumber>
    </recommendedName>
    <alternativeName>
        <fullName evidence="7">Murein lyase F</fullName>
    </alternativeName>
</protein>
<comment type="subcellular location">
    <subcellularLocation>
        <location evidence="7">Cell outer membrane</location>
        <topology evidence="7">Peripheral membrane protein</topology>
    </subcellularLocation>
    <text evidence="7">Attached to the inner leaflet of the outer membrane.</text>
</comment>
<accession>A0A1H9L9Y2</accession>
<comment type="similarity">
    <text evidence="7">In the N-terminal section; belongs to the bacterial solute-binding protein 3 family.</text>
</comment>
<dbReference type="GO" id="GO:0009279">
    <property type="term" value="C:cell outer membrane"/>
    <property type="evidence" value="ECO:0007669"/>
    <property type="project" value="UniProtKB-SubCell"/>
</dbReference>
<evidence type="ECO:0000256" key="4">
    <source>
        <dbReference type="ARBA" id="ARBA00023237"/>
    </source>
</evidence>
<dbReference type="GO" id="GO:0071555">
    <property type="term" value="P:cell wall organization"/>
    <property type="evidence" value="ECO:0007669"/>
    <property type="project" value="UniProtKB-KW"/>
</dbReference>
<comment type="similarity">
    <text evidence="7">In the C-terminal section; belongs to the transglycosylase Slt family.</text>
</comment>
<gene>
    <name evidence="7" type="primary">mltF</name>
    <name evidence="10" type="ORF">SAMN04488038_11584</name>
</gene>
<dbReference type="GO" id="GO:0016998">
    <property type="term" value="P:cell wall macromolecule catabolic process"/>
    <property type="evidence" value="ECO:0007669"/>
    <property type="project" value="UniProtKB-UniRule"/>
</dbReference>
<dbReference type="Gene3D" id="1.10.530.10">
    <property type="match status" value="1"/>
</dbReference>
<evidence type="ECO:0000259" key="9">
    <source>
        <dbReference type="SMART" id="SM00062"/>
    </source>
</evidence>
<evidence type="ECO:0000256" key="1">
    <source>
        <dbReference type="ARBA" id="ARBA00010333"/>
    </source>
</evidence>
<dbReference type="InterPro" id="IPR008258">
    <property type="entry name" value="Transglycosylase_SLT_dom_1"/>
</dbReference>
<keyword evidence="5 7" id="KW-0456">Lyase</keyword>
<dbReference type="NCBIfam" id="NF008112">
    <property type="entry name" value="PRK10859.1"/>
    <property type="match status" value="1"/>
</dbReference>
<evidence type="ECO:0000256" key="5">
    <source>
        <dbReference type="ARBA" id="ARBA00023239"/>
    </source>
</evidence>
<comment type="domain">
    <text evidence="7">The N-terminal domain does not have lytic activity and probably modulates enzymatic activity. The C-terminal domain is the catalytic active domain.</text>
</comment>
<dbReference type="OrthoDB" id="9815002at2"/>
<dbReference type="PANTHER" id="PTHR35936:SF32">
    <property type="entry name" value="MEMBRANE-BOUND LYTIC MUREIN TRANSGLYCOSYLASE F"/>
    <property type="match status" value="1"/>
</dbReference>
<dbReference type="GO" id="GO:0009253">
    <property type="term" value="P:peptidoglycan catabolic process"/>
    <property type="evidence" value="ECO:0007669"/>
    <property type="project" value="TreeGrafter"/>
</dbReference>
<comment type="function">
    <text evidence="7">Murein-degrading enzyme that degrades murein glycan strands and insoluble, high-molecular weight murein sacculi, with the concomitant formation of a 1,6-anhydromuramoyl product. Lytic transglycosylases (LTs) play an integral role in the metabolism of the peptidoglycan (PG) sacculus. Their lytic action creates space within the PG sacculus to allow for its expansion as well as for the insertion of various structures such as secretion systems and flagella.</text>
</comment>
<dbReference type="CDD" id="cd13403">
    <property type="entry name" value="MLTF-like"/>
    <property type="match status" value="1"/>
</dbReference>
<dbReference type="SUPFAM" id="SSF53955">
    <property type="entry name" value="Lysozyme-like"/>
    <property type="match status" value="1"/>
</dbReference>
<proteinExistence type="inferred from homology"/>
<dbReference type="RefSeq" id="WP_093289082.1">
    <property type="nucleotide sequence ID" value="NZ_FOFS01000015.1"/>
</dbReference>
<dbReference type="Pfam" id="PF00497">
    <property type="entry name" value="SBP_bac_3"/>
    <property type="match status" value="1"/>
</dbReference>
<dbReference type="InterPro" id="IPR001638">
    <property type="entry name" value="Solute-binding_3/MltF_N"/>
</dbReference>
<evidence type="ECO:0000256" key="8">
    <source>
        <dbReference type="SAM" id="MobiDB-lite"/>
    </source>
</evidence>
<feature type="active site" evidence="7">
    <location>
        <position position="322"/>
    </location>
</feature>